<evidence type="ECO:0000313" key="4">
    <source>
        <dbReference type="EMBL" id="KAH7014309.1"/>
    </source>
</evidence>
<dbReference type="PANTHER" id="PTHR21198:SF7">
    <property type="entry name" value="ASPARTATE-GLUTAMATE RACEMASE FAMILY"/>
    <property type="match status" value="1"/>
</dbReference>
<feature type="compositionally biased region" description="Polar residues" evidence="3">
    <location>
        <begin position="59"/>
        <end position="68"/>
    </location>
</feature>
<dbReference type="InterPro" id="IPR004380">
    <property type="entry name" value="Asp_race"/>
</dbReference>
<organism evidence="4 5">
    <name type="scientific">Microdochium trichocladiopsis</name>
    <dbReference type="NCBI Taxonomy" id="1682393"/>
    <lineage>
        <taxon>Eukaryota</taxon>
        <taxon>Fungi</taxon>
        <taxon>Dikarya</taxon>
        <taxon>Ascomycota</taxon>
        <taxon>Pezizomycotina</taxon>
        <taxon>Sordariomycetes</taxon>
        <taxon>Xylariomycetidae</taxon>
        <taxon>Xylariales</taxon>
        <taxon>Microdochiaceae</taxon>
        <taxon>Microdochium</taxon>
    </lineage>
</organism>
<reference evidence="4" key="1">
    <citation type="journal article" date="2021" name="Nat. Commun.">
        <title>Genetic determinants of endophytism in the Arabidopsis root mycobiome.</title>
        <authorList>
            <person name="Mesny F."/>
            <person name="Miyauchi S."/>
            <person name="Thiergart T."/>
            <person name="Pickel B."/>
            <person name="Atanasova L."/>
            <person name="Karlsson M."/>
            <person name="Huettel B."/>
            <person name="Barry K.W."/>
            <person name="Haridas S."/>
            <person name="Chen C."/>
            <person name="Bauer D."/>
            <person name="Andreopoulos W."/>
            <person name="Pangilinan J."/>
            <person name="LaButti K."/>
            <person name="Riley R."/>
            <person name="Lipzen A."/>
            <person name="Clum A."/>
            <person name="Drula E."/>
            <person name="Henrissat B."/>
            <person name="Kohler A."/>
            <person name="Grigoriev I.V."/>
            <person name="Martin F.M."/>
            <person name="Hacquard S."/>
        </authorList>
    </citation>
    <scope>NUCLEOTIDE SEQUENCE</scope>
    <source>
        <strain evidence="4">MPI-CAGE-CH-0230</strain>
    </source>
</reference>
<dbReference type="InterPro" id="IPR001920">
    <property type="entry name" value="Asp/Glu_race"/>
</dbReference>
<keyword evidence="5" id="KW-1185">Reference proteome</keyword>
<name>A0A9P9BG52_9PEZI</name>
<dbReference type="Proteomes" id="UP000756346">
    <property type="component" value="Unassembled WGS sequence"/>
</dbReference>
<evidence type="ECO:0000256" key="1">
    <source>
        <dbReference type="ARBA" id="ARBA00007847"/>
    </source>
</evidence>
<dbReference type="GeneID" id="70192502"/>
<dbReference type="OrthoDB" id="187836at2759"/>
<protein>
    <submittedName>
        <fullName evidence="4">Asp/Glu racemase</fullName>
    </submittedName>
</protein>
<dbReference type="SUPFAM" id="SSF53681">
    <property type="entry name" value="Aspartate/glutamate racemase"/>
    <property type="match status" value="2"/>
</dbReference>
<keyword evidence="2" id="KW-0413">Isomerase</keyword>
<dbReference type="RefSeq" id="XP_046005276.1">
    <property type="nucleotide sequence ID" value="XM_046162956.1"/>
</dbReference>
<dbReference type="AlphaFoldDB" id="A0A9P9BG52"/>
<dbReference type="GO" id="GO:0047661">
    <property type="term" value="F:amino-acid racemase activity"/>
    <property type="evidence" value="ECO:0007669"/>
    <property type="project" value="InterPro"/>
</dbReference>
<feature type="region of interest" description="Disordered" evidence="3">
    <location>
        <begin position="45"/>
        <end position="69"/>
    </location>
</feature>
<evidence type="ECO:0000256" key="3">
    <source>
        <dbReference type="SAM" id="MobiDB-lite"/>
    </source>
</evidence>
<dbReference type="Pfam" id="PF01177">
    <property type="entry name" value="Asp_Glu_race"/>
    <property type="match status" value="1"/>
</dbReference>
<evidence type="ECO:0000256" key="2">
    <source>
        <dbReference type="ARBA" id="ARBA00023235"/>
    </source>
</evidence>
<dbReference type="NCBIfam" id="TIGR00035">
    <property type="entry name" value="asp_race"/>
    <property type="match status" value="1"/>
</dbReference>
<dbReference type="EMBL" id="JAGTJQ010000013">
    <property type="protein sequence ID" value="KAH7014309.1"/>
    <property type="molecule type" value="Genomic_DNA"/>
</dbReference>
<comment type="similarity">
    <text evidence="1">Belongs to the aspartate/glutamate racemases family.</text>
</comment>
<sequence length="324" mass="35102">MLLWSRRTGGDQPDLTITVPIAVSPTRPTKSTNLLNTPPLQLLLDPQGPRTKDQHINPPKNNSTTATKKSAKMRTLGLLGGMTYHATAEYYKTINARVQERLGGNASAVLVMHSVNYADMIGHFRAGNHAECSRQLCVAGRNLASIGADAIVLCVNTSHMWADAIEQAAGVPLLHIIDFTAEEIKRKQLPQPQPQEPQGKKTVVALLGTSATLEGDFIKGRLRDRHGLEVLVPPAEGGLRERMDAAIFGDLPRHVVTEECRAMFIDAAKDLVGQGARGVILGCTELMMVIKPGDLGEDVFLYDTVELHAKGVADWAVEEDKPAA</sequence>
<comment type="caution">
    <text evidence="4">The sequence shown here is derived from an EMBL/GenBank/DDBJ whole genome shotgun (WGS) entry which is preliminary data.</text>
</comment>
<dbReference type="Gene3D" id="3.40.50.1860">
    <property type="match status" value="2"/>
</dbReference>
<proteinExistence type="inferred from homology"/>
<gene>
    <name evidence="4" type="ORF">B0I36DRAFT_49152</name>
</gene>
<dbReference type="InterPro" id="IPR015942">
    <property type="entry name" value="Asp/Glu/hydantoin_racemase"/>
</dbReference>
<accession>A0A9P9BG52</accession>
<evidence type="ECO:0000313" key="5">
    <source>
        <dbReference type="Proteomes" id="UP000756346"/>
    </source>
</evidence>
<dbReference type="PANTHER" id="PTHR21198">
    <property type="entry name" value="GLUTAMATE RACEMASE"/>
    <property type="match status" value="1"/>
</dbReference>